<protein>
    <submittedName>
        <fullName evidence="2">Uncharacterized protein</fullName>
    </submittedName>
</protein>
<dbReference type="AlphaFoldDB" id="A0A2K3LCD4"/>
<dbReference type="Proteomes" id="UP000236291">
    <property type="component" value="Unassembled WGS sequence"/>
</dbReference>
<sequence length="123" mass="14103">MLEQRSERTNKSLGRNFGLSLPQRAAGGFNQESKEKAKRRVVLLNHQGVIEFFFFIKVQGIGRIFALELKEIQGDLNCLKNSQRRTIEDLGGRSSFNCKCLSQRRIKIKVQVKIGEIVKLVRL</sequence>
<accession>A0A2K3LCD4</accession>
<evidence type="ECO:0000313" key="2">
    <source>
        <dbReference type="EMBL" id="PNX76195.1"/>
    </source>
</evidence>
<reference evidence="2 3" key="1">
    <citation type="journal article" date="2014" name="Am. J. Bot.">
        <title>Genome assembly and annotation for red clover (Trifolium pratense; Fabaceae).</title>
        <authorList>
            <person name="Istvanek J."/>
            <person name="Jaros M."/>
            <person name="Krenek A."/>
            <person name="Repkova J."/>
        </authorList>
    </citation>
    <scope>NUCLEOTIDE SEQUENCE [LARGE SCALE GENOMIC DNA]</scope>
    <source>
        <strain evidence="3">cv. Tatra</strain>
        <tissue evidence="2">Young leaves</tissue>
    </source>
</reference>
<evidence type="ECO:0000256" key="1">
    <source>
        <dbReference type="SAM" id="MobiDB-lite"/>
    </source>
</evidence>
<feature type="compositionally biased region" description="Basic and acidic residues" evidence="1">
    <location>
        <begin position="1"/>
        <end position="10"/>
    </location>
</feature>
<feature type="region of interest" description="Disordered" evidence="1">
    <location>
        <begin position="1"/>
        <end position="32"/>
    </location>
</feature>
<dbReference type="EMBL" id="ASHM01030255">
    <property type="protein sequence ID" value="PNX76195.1"/>
    <property type="molecule type" value="Genomic_DNA"/>
</dbReference>
<comment type="caution">
    <text evidence="2">The sequence shown here is derived from an EMBL/GenBank/DDBJ whole genome shotgun (WGS) entry which is preliminary data.</text>
</comment>
<evidence type="ECO:0000313" key="3">
    <source>
        <dbReference type="Proteomes" id="UP000236291"/>
    </source>
</evidence>
<reference evidence="2 3" key="2">
    <citation type="journal article" date="2017" name="Front. Plant Sci.">
        <title>Gene Classification and Mining of Molecular Markers Useful in Red Clover (Trifolium pratense) Breeding.</title>
        <authorList>
            <person name="Istvanek J."/>
            <person name="Dluhosova J."/>
            <person name="Dluhos P."/>
            <person name="Patkova L."/>
            <person name="Nedelnik J."/>
            <person name="Repkova J."/>
        </authorList>
    </citation>
    <scope>NUCLEOTIDE SEQUENCE [LARGE SCALE GENOMIC DNA]</scope>
    <source>
        <strain evidence="3">cv. Tatra</strain>
        <tissue evidence="2">Young leaves</tissue>
    </source>
</reference>
<proteinExistence type="predicted"/>
<name>A0A2K3LCD4_TRIPR</name>
<organism evidence="2 3">
    <name type="scientific">Trifolium pratense</name>
    <name type="common">Red clover</name>
    <dbReference type="NCBI Taxonomy" id="57577"/>
    <lineage>
        <taxon>Eukaryota</taxon>
        <taxon>Viridiplantae</taxon>
        <taxon>Streptophyta</taxon>
        <taxon>Embryophyta</taxon>
        <taxon>Tracheophyta</taxon>
        <taxon>Spermatophyta</taxon>
        <taxon>Magnoliopsida</taxon>
        <taxon>eudicotyledons</taxon>
        <taxon>Gunneridae</taxon>
        <taxon>Pentapetalae</taxon>
        <taxon>rosids</taxon>
        <taxon>fabids</taxon>
        <taxon>Fabales</taxon>
        <taxon>Fabaceae</taxon>
        <taxon>Papilionoideae</taxon>
        <taxon>50 kb inversion clade</taxon>
        <taxon>NPAAA clade</taxon>
        <taxon>Hologalegina</taxon>
        <taxon>IRL clade</taxon>
        <taxon>Trifolieae</taxon>
        <taxon>Trifolium</taxon>
    </lineage>
</organism>
<gene>
    <name evidence="2" type="ORF">L195_g032140</name>
</gene>